<dbReference type="GO" id="GO:0005634">
    <property type="term" value="C:nucleus"/>
    <property type="evidence" value="ECO:0007669"/>
    <property type="project" value="UniProtKB-SubCell"/>
</dbReference>
<dbReference type="OrthoDB" id="2506030at2759"/>
<accession>A0A0L6UV03</accession>
<dbReference type="SUPFAM" id="SSF53098">
    <property type="entry name" value="Ribonuclease H-like"/>
    <property type="match status" value="1"/>
</dbReference>
<organism evidence="7 8">
    <name type="scientific">Puccinia sorghi</name>
    <dbReference type="NCBI Taxonomy" id="27349"/>
    <lineage>
        <taxon>Eukaryota</taxon>
        <taxon>Fungi</taxon>
        <taxon>Dikarya</taxon>
        <taxon>Basidiomycota</taxon>
        <taxon>Pucciniomycotina</taxon>
        <taxon>Pucciniomycetes</taxon>
        <taxon>Pucciniales</taxon>
        <taxon>Pucciniaceae</taxon>
        <taxon>Puccinia</taxon>
    </lineage>
</organism>
<keyword evidence="2" id="KW-0479">Metal-binding</keyword>
<protein>
    <recommendedName>
        <fullName evidence="9">hAT-like transposase RNase-H fold domain-containing protein</fullName>
    </recommendedName>
</protein>
<keyword evidence="5" id="KW-0539">Nucleus</keyword>
<evidence type="ECO:0000256" key="3">
    <source>
        <dbReference type="ARBA" id="ARBA00022771"/>
    </source>
</evidence>
<dbReference type="AlphaFoldDB" id="A0A0L6UV03"/>
<sequence>MLKGWGGATADPLVPTSSHHPPCHNHPKRHGRREQVTGRQTTHPLKPAWAANSSTCQSQSIVIDIDIKDKNDPQEPRAQSLKLTICQVILKNNRKCGSKLKKDQSGSTNNFHKHLLKIHHLVNPKLSQKIDKSQKDIAKWIKTSKFAPKVYSDLPFSLVERPAFKNILMLLTHLSQMYLCSQEKIKLEFLAKQDSVGFTQDAWTANMTAFMAVTSHFINRKLKMYYFTLAIPKHTGKKFSDLFYKVLQDFNLLSKLHTITTNHVSTNSRMACDHQLELPLFETTKHLLVCIAHMINLGAKAGLEVLGSLEDEEKEG</sequence>
<evidence type="ECO:0008006" key="9">
    <source>
        <dbReference type="Google" id="ProtNLM"/>
    </source>
</evidence>
<evidence type="ECO:0000313" key="8">
    <source>
        <dbReference type="Proteomes" id="UP000037035"/>
    </source>
</evidence>
<evidence type="ECO:0000256" key="1">
    <source>
        <dbReference type="ARBA" id="ARBA00004123"/>
    </source>
</evidence>
<comment type="subcellular location">
    <subcellularLocation>
        <location evidence="1">Nucleus</location>
    </subcellularLocation>
</comment>
<evidence type="ECO:0000313" key="7">
    <source>
        <dbReference type="EMBL" id="KNZ52341.1"/>
    </source>
</evidence>
<dbReference type="InterPro" id="IPR052035">
    <property type="entry name" value="ZnF_BED_domain_contain"/>
</dbReference>
<dbReference type="GO" id="GO:0008270">
    <property type="term" value="F:zinc ion binding"/>
    <property type="evidence" value="ECO:0007669"/>
    <property type="project" value="UniProtKB-KW"/>
</dbReference>
<comment type="caution">
    <text evidence="7">The sequence shown here is derived from an EMBL/GenBank/DDBJ whole genome shotgun (WGS) entry which is preliminary data.</text>
</comment>
<dbReference type="VEuPathDB" id="FungiDB:VP01_360g4"/>
<dbReference type="InterPro" id="IPR012337">
    <property type="entry name" value="RNaseH-like_sf"/>
</dbReference>
<dbReference type="Proteomes" id="UP000037035">
    <property type="component" value="Unassembled WGS sequence"/>
</dbReference>
<dbReference type="PANTHER" id="PTHR46481">
    <property type="entry name" value="ZINC FINGER BED DOMAIN-CONTAINING PROTEIN 4"/>
    <property type="match status" value="1"/>
</dbReference>
<dbReference type="PANTHER" id="PTHR46481:SF10">
    <property type="entry name" value="ZINC FINGER BED DOMAIN-CONTAINING PROTEIN 39"/>
    <property type="match status" value="1"/>
</dbReference>
<dbReference type="EMBL" id="LAVV01008624">
    <property type="protein sequence ID" value="KNZ52341.1"/>
    <property type="molecule type" value="Genomic_DNA"/>
</dbReference>
<reference evidence="7 8" key="1">
    <citation type="submission" date="2015-08" db="EMBL/GenBank/DDBJ databases">
        <title>Next Generation Sequencing and Analysis of the Genome of Puccinia sorghi L Schw, the Causal Agent of Maize Common Rust.</title>
        <authorList>
            <person name="Rochi L."/>
            <person name="Burguener G."/>
            <person name="Darino M."/>
            <person name="Turjanski A."/>
            <person name="Kreff E."/>
            <person name="Dieguez M.J."/>
            <person name="Sacco F."/>
        </authorList>
    </citation>
    <scope>NUCLEOTIDE SEQUENCE [LARGE SCALE GENOMIC DNA]</scope>
    <source>
        <strain evidence="7 8">RO10H11247</strain>
    </source>
</reference>
<evidence type="ECO:0000256" key="2">
    <source>
        <dbReference type="ARBA" id="ARBA00022723"/>
    </source>
</evidence>
<name>A0A0L6UV03_9BASI</name>
<keyword evidence="3" id="KW-0863">Zinc-finger</keyword>
<evidence type="ECO:0000256" key="5">
    <source>
        <dbReference type="ARBA" id="ARBA00023242"/>
    </source>
</evidence>
<feature type="region of interest" description="Disordered" evidence="6">
    <location>
        <begin position="1"/>
        <end position="53"/>
    </location>
</feature>
<evidence type="ECO:0000256" key="6">
    <source>
        <dbReference type="SAM" id="MobiDB-lite"/>
    </source>
</evidence>
<evidence type="ECO:0000256" key="4">
    <source>
        <dbReference type="ARBA" id="ARBA00022833"/>
    </source>
</evidence>
<keyword evidence="4" id="KW-0862">Zinc</keyword>
<gene>
    <name evidence="7" type="ORF">VP01_360g4</name>
</gene>
<feature type="compositionally biased region" description="Basic residues" evidence="6">
    <location>
        <begin position="21"/>
        <end position="32"/>
    </location>
</feature>
<keyword evidence="8" id="KW-1185">Reference proteome</keyword>
<proteinExistence type="predicted"/>